<dbReference type="OrthoDB" id="9783269at2"/>
<keyword evidence="2" id="KW-1185">Reference proteome</keyword>
<dbReference type="PANTHER" id="PTHR48100">
    <property type="entry name" value="BROAD-SPECIFICITY PHOSPHATASE YOR283W-RELATED"/>
    <property type="match status" value="1"/>
</dbReference>
<evidence type="ECO:0008006" key="3">
    <source>
        <dbReference type="Google" id="ProtNLM"/>
    </source>
</evidence>
<evidence type="ECO:0000313" key="1">
    <source>
        <dbReference type="EMBL" id="OHU92021.1"/>
    </source>
</evidence>
<dbReference type="Gene3D" id="3.40.50.1240">
    <property type="entry name" value="Phosphoglycerate mutase-like"/>
    <property type="match status" value="1"/>
</dbReference>
<dbReference type="EMBL" id="MKJU01000022">
    <property type="protein sequence ID" value="OHU92021.1"/>
    <property type="molecule type" value="Genomic_DNA"/>
</dbReference>
<organism evidence="1 2">
    <name type="scientific">Pseudoalteromonas amylolytica</name>
    <dbReference type="NCBI Taxonomy" id="1859457"/>
    <lineage>
        <taxon>Bacteria</taxon>
        <taxon>Pseudomonadati</taxon>
        <taxon>Pseudomonadota</taxon>
        <taxon>Gammaproteobacteria</taxon>
        <taxon>Alteromonadales</taxon>
        <taxon>Pseudoalteromonadaceae</taxon>
        <taxon>Pseudoalteromonas</taxon>
    </lineage>
</organism>
<dbReference type="GO" id="GO:0016791">
    <property type="term" value="F:phosphatase activity"/>
    <property type="evidence" value="ECO:0007669"/>
    <property type="project" value="TreeGrafter"/>
</dbReference>
<dbReference type="CDD" id="cd07067">
    <property type="entry name" value="HP_PGM_like"/>
    <property type="match status" value="1"/>
</dbReference>
<dbReference type="Pfam" id="PF00300">
    <property type="entry name" value="His_Phos_1"/>
    <property type="match status" value="1"/>
</dbReference>
<evidence type="ECO:0000313" key="2">
    <source>
        <dbReference type="Proteomes" id="UP000179786"/>
    </source>
</evidence>
<dbReference type="InterPro" id="IPR013078">
    <property type="entry name" value="His_Pase_superF_clade-1"/>
</dbReference>
<dbReference type="SMART" id="SM00855">
    <property type="entry name" value="PGAM"/>
    <property type="match status" value="1"/>
</dbReference>
<reference evidence="1 2" key="1">
    <citation type="submission" date="2016-09" db="EMBL/GenBank/DDBJ databases">
        <title>Pseudoalteromonas amylolytica sp. nov., isolated from the surface seawater.</title>
        <authorList>
            <person name="Wu Y.-H."/>
            <person name="Cheng H."/>
            <person name="Jin X.-B."/>
            <person name="Wang C.-S."/>
            <person name="Xu X.-W."/>
        </authorList>
    </citation>
    <scope>NUCLEOTIDE SEQUENCE [LARGE SCALE GENOMIC DNA]</scope>
    <source>
        <strain evidence="1 2">JW1</strain>
    </source>
</reference>
<accession>A0A1S1MWA1</accession>
<dbReference type="RefSeq" id="WP_070983824.1">
    <property type="nucleotide sequence ID" value="NZ_MKJU01000022.1"/>
</dbReference>
<dbReference type="PIRSF" id="PIRSF000709">
    <property type="entry name" value="6PFK_2-Ptase"/>
    <property type="match status" value="1"/>
</dbReference>
<dbReference type="GO" id="GO:0005737">
    <property type="term" value="C:cytoplasm"/>
    <property type="evidence" value="ECO:0007669"/>
    <property type="project" value="TreeGrafter"/>
</dbReference>
<proteinExistence type="predicted"/>
<dbReference type="STRING" id="1859457.BET10_06705"/>
<sequence>MQQTWYFIRHGQPQATGHLLGRSNVELSKVGWQQLSKAVESVSSGALVFSSPLKRCKEFAQHYAQLHGYQFELDEALKEMDFGDWDGQSYESLWQLTTKPTLGQFWQSPHLYTPPNGESLLEFKRRVEQWWCFQLDSNRSPHNVVFTHGGVIKQLVAYILQIPISNSCIFSALDIEYGKVLKVKVYYDEQDKGWPKVVF</sequence>
<comment type="caution">
    <text evidence="1">The sequence shown here is derived from an EMBL/GenBank/DDBJ whole genome shotgun (WGS) entry which is preliminary data.</text>
</comment>
<dbReference type="Proteomes" id="UP000179786">
    <property type="component" value="Unassembled WGS sequence"/>
</dbReference>
<dbReference type="SUPFAM" id="SSF53254">
    <property type="entry name" value="Phosphoglycerate mutase-like"/>
    <property type="match status" value="1"/>
</dbReference>
<protein>
    <recommendedName>
        <fullName evidence="3">Alpha-ribazole phosphatase</fullName>
    </recommendedName>
</protein>
<gene>
    <name evidence="1" type="ORF">BET10_06705</name>
</gene>
<dbReference type="InterPro" id="IPR029033">
    <property type="entry name" value="His_PPase_superfam"/>
</dbReference>
<dbReference type="AlphaFoldDB" id="A0A1S1MWA1"/>
<dbReference type="PANTHER" id="PTHR48100:SF1">
    <property type="entry name" value="HISTIDINE PHOSPHATASE FAMILY PROTEIN-RELATED"/>
    <property type="match status" value="1"/>
</dbReference>
<name>A0A1S1MWA1_9GAMM</name>
<dbReference type="InterPro" id="IPR050275">
    <property type="entry name" value="PGM_Phosphatase"/>
</dbReference>